<comment type="caution">
    <text evidence="1">The sequence shown here is derived from an EMBL/GenBank/DDBJ whole genome shotgun (WGS) entry which is preliminary data.</text>
</comment>
<gene>
    <name evidence="1" type="ORF">EZS26_003278</name>
</gene>
<sequence length="59" mass="6350">MLLGIAFACPVSYQNTLAPCVDSGVKVFNAVANNPQIFFNSLFSLSVFPSSTFTVTILF</sequence>
<proteinExistence type="predicted"/>
<dbReference type="AlphaFoldDB" id="A0A5M8NXT0"/>
<name>A0A5M8NXT0_9BACT</name>
<reference evidence="1 2" key="1">
    <citation type="submission" date="2019-03" db="EMBL/GenBank/DDBJ databases">
        <title>Single cell metagenomics reveals metabolic interactions within the superorganism composed of flagellate Streblomastix strix and complex community of Bacteroidetes bacteria on its surface.</title>
        <authorList>
            <person name="Treitli S.C."/>
            <person name="Kolisko M."/>
            <person name="Husnik F."/>
            <person name="Keeling P."/>
            <person name="Hampl V."/>
        </authorList>
    </citation>
    <scope>NUCLEOTIDE SEQUENCE [LARGE SCALE GENOMIC DNA]</scope>
    <source>
        <strain evidence="1">St1</strain>
    </source>
</reference>
<protein>
    <submittedName>
        <fullName evidence="1">Uncharacterized protein</fullName>
    </submittedName>
</protein>
<evidence type="ECO:0000313" key="2">
    <source>
        <dbReference type="Proteomes" id="UP000324575"/>
    </source>
</evidence>
<organism evidence="1 2">
    <name type="scientific">Candidatus Ordinivivax streblomastigis</name>
    <dbReference type="NCBI Taxonomy" id="2540710"/>
    <lineage>
        <taxon>Bacteria</taxon>
        <taxon>Pseudomonadati</taxon>
        <taxon>Bacteroidota</taxon>
        <taxon>Bacteroidia</taxon>
        <taxon>Bacteroidales</taxon>
        <taxon>Candidatus Ordinivivax</taxon>
    </lineage>
</organism>
<dbReference type="EMBL" id="SNRX01000066">
    <property type="protein sequence ID" value="KAA6300574.1"/>
    <property type="molecule type" value="Genomic_DNA"/>
</dbReference>
<evidence type="ECO:0000313" key="1">
    <source>
        <dbReference type="EMBL" id="KAA6300574.1"/>
    </source>
</evidence>
<accession>A0A5M8NXT0</accession>
<dbReference type="Proteomes" id="UP000324575">
    <property type="component" value="Unassembled WGS sequence"/>
</dbReference>